<feature type="region of interest" description="Disordered" evidence="1">
    <location>
        <begin position="48"/>
        <end position="91"/>
    </location>
</feature>
<dbReference type="Proteomes" id="UP000011761">
    <property type="component" value="Unassembled WGS sequence"/>
</dbReference>
<name>M2MZG0_BAUPA</name>
<evidence type="ECO:0000313" key="2">
    <source>
        <dbReference type="EMBL" id="EMC92059.1"/>
    </source>
</evidence>
<gene>
    <name evidence="2" type="ORF">BAUCODRAFT_126076</name>
</gene>
<organism evidence="2 3">
    <name type="scientific">Baudoinia panamericana (strain UAMH 10762)</name>
    <name type="common">Angels' share fungus</name>
    <name type="synonym">Baudoinia compniacensis (strain UAMH 10762)</name>
    <dbReference type="NCBI Taxonomy" id="717646"/>
    <lineage>
        <taxon>Eukaryota</taxon>
        <taxon>Fungi</taxon>
        <taxon>Dikarya</taxon>
        <taxon>Ascomycota</taxon>
        <taxon>Pezizomycotina</taxon>
        <taxon>Dothideomycetes</taxon>
        <taxon>Dothideomycetidae</taxon>
        <taxon>Mycosphaerellales</taxon>
        <taxon>Teratosphaeriaceae</taxon>
        <taxon>Baudoinia</taxon>
    </lineage>
</organism>
<dbReference type="HOGENOM" id="CLU_2026276_0_0_1"/>
<dbReference type="AlphaFoldDB" id="M2MZG0"/>
<sequence>MSRELLLMAGLWSWVNHHISLPGASGEYASGLGSSIVAFSEQAYSASEATSGDAATEKIRLEATRPHSRDSKPHSDFHSPSDGPLSAVITHAHSLPTRQQLSSCRAKGNIASRYNSACIYSA</sequence>
<reference evidence="2 3" key="1">
    <citation type="journal article" date="2012" name="PLoS Pathog.">
        <title>Diverse lifestyles and strategies of plant pathogenesis encoded in the genomes of eighteen Dothideomycetes fungi.</title>
        <authorList>
            <person name="Ohm R.A."/>
            <person name="Feau N."/>
            <person name="Henrissat B."/>
            <person name="Schoch C.L."/>
            <person name="Horwitz B.A."/>
            <person name="Barry K.W."/>
            <person name="Condon B.J."/>
            <person name="Copeland A.C."/>
            <person name="Dhillon B."/>
            <person name="Glaser F."/>
            <person name="Hesse C.N."/>
            <person name="Kosti I."/>
            <person name="LaButti K."/>
            <person name="Lindquist E.A."/>
            <person name="Lucas S."/>
            <person name="Salamov A.A."/>
            <person name="Bradshaw R.E."/>
            <person name="Ciuffetti L."/>
            <person name="Hamelin R.C."/>
            <person name="Kema G.H.J."/>
            <person name="Lawrence C."/>
            <person name="Scott J.A."/>
            <person name="Spatafora J.W."/>
            <person name="Turgeon B.G."/>
            <person name="de Wit P.J.G.M."/>
            <person name="Zhong S."/>
            <person name="Goodwin S.B."/>
            <person name="Grigoriev I.V."/>
        </authorList>
    </citation>
    <scope>NUCLEOTIDE SEQUENCE [LARGE SCALE GENOMIC DNA]</scope>
    <source>
        <strain evidence="2 3">UAMH 10762</strain>
    </source>
</reference>
<protein>
    <submittedName>
        <fullName evidence="2">Uncharacterized protein</fullName>
    </submittedName>
</protein>
<dbReference type="EMBL" id="KB445562">
    <property type="protein sequence ID" value="EMC92059.1"/>
    <property type="molecule type" value="Genomic_DNA"/>
</dbReference>
<evidence type="ECO:0000256" key="1">
    <source>
        <dbReference type="SAM" id="MobiDB-lite"/>
    </source>
</evidence>
<feature type="compositionally biased region" description="Basic and acidic residues" evidence="1">
    <location>
        <begin position="55"/>
        <end position="79"/>
    </location>
</feature>
<dbReference type="GeneID" id="19108019"/>
<keyword evidence="3" id="KW-1185">Reference proteome</keyword>
<dbReference type="KEGG" id="bcom:BAUCODRAFT_126076"/>
<proteinExistence type="predicted"/>
<dbReference type="RefSeq" id="XP_007680572.1">
    <property type="nucleotide sequence ID" value="XM_007682382.1"/>
</dbReference>
<accession>M2MZG0</accession>
<evidence type="ECO:0000313" key="3">
    <source>
        <dbReference type="Proteomes" id="UP000011761"/>
    </source>
</evidence>